<dbReference type="GO" id="GO:0048471">
    <property type="term" value="C:perinuclear region of cytoplasm"/>
    <property type="evidence" value="ECO:0007669"/>
    <property type="project" value="UniProtKB-SubCell"/>
</dbReference>
<evidence type="ECO:0000256" key="15">
    <source>
        <dbReference type="ARBA" id="ARBA00023136"/>
    </source>
</evidence>
<reference evidence="27" key="1">
    <citation type="submission" date="2024-06" db="UniProtKB">
        <authorList>
            <consortium name="RefSeq"/>
        </authorList>
    </citation>
    <scope>NUCLEOTIDE SEQUENCE [LARGE SCALE GENOMIC DNA]</scope>
    <source>
        <strain evidence="27 28">J_2021</strain>
        <tissue evidence="28">Erythrocytes</tissue>
    </source>
</reference>
<evidence type="ECO:0000313" key="28">
    <source>
        <dbReference type="RefSeq" id="XP_018109829.1"/>
    </source>
</evidence>
<dbReference type="GO" id="GO:0030041">
    <property type="term" value="P:actin filament polymerization"/>
    <property type="evidence" value="ECO:0007669"/>
    <property type="project" value="TreeGrafter"/>
</dbReference>
<keyword evidence="11" id="KW-0399">Innate immunity</keyword>
<evidence type="ECO:0000256" key="8">
    <source>
        <dbReference type="ARBA" id="ARBA00022490"/>
    </source>
</evidence>
<dbReference type="GO" id="GO:0006954">
    <property type="term" value="P:inflammatory response"/>
    <property type="evidence" value="ECO:0007669"/>
    <property type="project" value="UniProtKB-KW"/>
</dbReference>
<keyword evidence="13" id="KW-0130">Cell adhesion</keyword>
<keyword evidence="6 22" id="KW-0728">SH3 domain</keyword>
<dbReference type="SMART" id="SM00055">
    <property type="entry name" value="FCH"/>
    <property type="match status" value="1"/>
</dbReference>
<comment type="subcellular location">
    <subcellularLocation>
        <location evidence="1">Cell membrane</location>
        <topology evidence="1">Peripheral membrane protein</topology>
    </subcellularLocation>
    <subcellularLocation>
        <location evidence="3">Cell projection</location>
        <location evidence="3">Lamellipodium</location>
    </subcellularLocation>
    <subcellularLocation>
        <location evidence="20">Cell projection</location>
        <location evidence="20">Uropodium</location>
    </subcellularLocation>
    <subcellularLocation>
        <location evidence="5">Cleavage furrow</location>
    </subcellularLocation>
    <subcellularLocation>
        <location evidence="2">Cytoplasm</location>
        <location evidence="2">Cytoskeleton</location>
    </subcellularLocation>
    <subcellularLocation>
        <location evidence="4">Cytoplasm</location>
        <location evidence="4">Perinuclear region</location>
    </subcellularLocation>
</comment>
<dbReference type="FunFam" id="1.20.1270.60:FF:000037">
    <property type="entry name" value="Proline-serine-threonine phosphatase interacting protein 1"/>
    <property type="match status" value="1"/>
</dbReference>
<dbReference type="GO" id="GO:0005737">
    <property type="term" value="C:cytoplasm"/>
    <property type="evidence" value="ECO:0000318"/>
    <property type="project" value="GO_Central"/>
</dbReference>
<feature type="region of interest" description="Disordered" evidence="24">
    <location>
        <begin position="169"/>
        <end position="190"/>
    </location>
</feature>
<evidence type="ECO:0000256" key="14">
    <source>
        <dbReference type="ARBA" id="ARBA00023054"/>
    </source>
</evidence>
<evidence type="ECO:0000256" key="17">
    <source>
        <dbReference type="ARBA" id="ARBA00023212"/>
    </source>
</evidence>
<keyword evidence="7" id="KW-1003">Cell membrane</keyword>
<dbReference type="CDD" id="cd11824">
    <property type="entry name" value="SH3_PSTPIP1"/>
    <property type="match status" value="1"/>
</dbReference>
<dbReference type="FunFam" id="2.30.30.40:FF:000150">
    <property type="entry name" value="Proline-serine-threonine phosphatase interacting protein 1"/>
    <property type="match status" value="1"/>
</dbReference>
<dbReference type="RefSeq" id="XP_041443602.1">
    <property type="nucleotide sequence ID" value="XM_041587668.1"/>
</dbReference>
<keyword evidence="14 23" id="KW-0175">Coiled coil</keyword>
<feature type="domain" description="F-BAR" evidence="26">
    <location>
        <begin position="14"/>
        <end position="278"/>
    </location>
</feature>
<evidence type="ECO:0000256" key="24">
    <source>
        <dbReference type="SAM" id="MobiDB-lite"/>
    </source>
</evidence>
<evidence type="ECO:0000256" key="20">
    <source>
        <dbReference type="ARBA" id="ARBA00060447"/>
    </source>
</evidence>
<dbReference type="Gene3D" id="1.20.1270.60">
    <property type="entry name" value="Arfaptin homology (AH) domain/BAR domain"/>
    <property type="match status" value="1"/>
</dbReference>
<dbReference type="AlphaFoldDB" id="A0A1L8GTE9"/>
<dbReference type="OrthoDB" id="10255964at2759"/>
<dbReference type="Bgee" id="447609">
    <property type="expression patterns" value="Expressed in spleen and 11 other cell types or tissues"/>
</dbReference>
<dbReference type="PANTHER" id="PTHR23065">
    <property type="entry name" value="PROLINE-SERINE-THREONINE PHOSPHATASE INTERACTING PROTEIN 1"/>
    <property type="match status" value="1"/>
</dbReference>
<dbReference type="SUPFAM" id="SSF50044">
    <property type="entry name" value="SH3-domain"/>
    <property type="match status" value="1"/>
</dbReference>
<dbReference type="GeneID" id="447609"/>
<proteinExistence type="predicted"/>
<dbReference type="Pfam" id="PF14604">
    <property type="entry name" value="SH3_9"/>
    <property type="match status" value="1"/>
</dbReference>
<dbReference type="GO" id="GO:0006897">
    <property type="term" value="P:endocytosis"/>
    <property type="evidence" value="ECO:0007669"/>
    <property type="project" value="UniProtKB-KW"/>
</dbReference>
<keyword evidence="27" id="KW-1185">Reference proteome</keyword>
<dbReference type="PROSITE" id="PS51741">
    <property type="entry name" value="F_BAR"/>
    <property type="match status" value="1"/>
</dbReference>
<keyword evidence="9" id="KW-0597">Phosphoprotein</keyword>
<dbReference type="GO" id="GO:0005884">
    <property type="term" value="C:actin filament"/>
    <property type="evidence" value="ECO:0007669"/>
    <property type="project" value="TreeGrafter"/>
</dbReference>
<comment type="function">
    <text evidence="19">Involved in regulation of the actin cytoskeleton. May regulate WAS actin-bundling activity. Bridges the interaction between ABL1 and PTPN18 leading to ABL1 dephosphorylation. May play a role as a scaffold protein between PTPN12 and WAS and allow PTPN12 to dephosphorylate WAS. Has the potential to physically couple CD2 and CD2AP to WAS. Acts downstream of CD2 and CD2AP to recruit WAS to the T-cell:APC contact site so as to promote the actin polymerization required for synapse induction during T-cell activation. Down-regulates CD2-stimulated adhesion through the coupling of PTPN12 to CD2. Also has a role in innate immunity and the inflammatory response. Recruited to inflammasomes by MEFV. Induces formation of pyroptosomes, large supramolecular structures composed of oligomerized PYCARD dimers which form prior to inflammatory apoptosis. Binding to MEFV allows MEFV to bind to PYCARD and facilitates pyroptosome formation. Regulates endocytosis and cell migration in neutrophils.</text>
</comment>
<dbReference type="AGR" id="Xenbase:XB-GENE-960790"/>
<evidence type="ECO:0000256" key="12">
    <source>
        <dbReference type="ARBA" id="ARBA00022859"/>
    </source>
</evidence>
<dbReference type="InterPro" id="IPR001060">
    <property type="entry name" value="FCH_dom"/>
</dbReference>
<evidence type="ECO:0000256" key="1">
    <source>
        <dbReference type="ARBA" id="ARBA00004202"/>
    </source>
</evidence>
<dbReference type="PANTHER" id="PTHR23065:SF51">
    <property type="entry name" value="PROLINE-SERINE-THREONINE PHOSPHATASE-INTERACTING PROTEIN 1"/>
    <property type="match status" value="1"/>
</dbReference>
<accession>A0A1L8GTE9</accession>
<dbReference type="CDD" id="cd07671">
    <property type="entry name" value="F-BAR_PSTPIP1"/>
    <property type="match status" value="1"/>
</dbReference>
<keyword evidence="17" id="KW-0206">Cytoskeleton</keyword>
<evidence type="ECO:0000256" key="10">
    <source>
        <dbReference type="ARBA" id="ARBA00022583"/>
    </source>
</evidence>
<evidence type="ECO:0000313" key="29">
    <source>
        <dbReference type="RefSeq" id="XP_041443602.1"/>
    </source>
</evidence>
<evidence type="ECO:0000259" key="26">
    <source>
        <dbReference type="PROSITE" id="PS51741"/>
    </source>
</evidence>
<dbReference type="PRINTS" id="PR00452">
    <property type="entry name" value="SH3DOMAIN"/>
</dbReference>
<evidence type="ECO:0000256" key="23">
    <source>
        <dbReference type="PROSITE-ProRule" id="PRU01077"/>
    </source>
</evidence>
<evidence type="ECO:0000256" key="21">
    <source>
        <dbReference type="ARBA" id="ARBA00071018"/>
    </source>
</evidence>
<evidence type="ECO:0000256" key="22">
    <source>
        <dbReference type="PROSITE-ProRule" id="PRU00192"/>
    </source>
</evidence>
<evidence type="ECO:0000256" key="2">
    <source>
        <dbReference type="ARBA" id="ARBA00004245"/>
    </source>
</evidence>
<evidence type="ECO:0000313" key="27">
    <source>
        <dbReference type="Proteomes" id="UP000186698"/>
    </source>
</evidence>
<evidence type="ECO:0000313" key="30">
    <source>
        <dbReference type="Xenbase" id="XB-GENE-960790"/>
    </source>
</evidence>
<evidence type="ECO:0000256" key="4">
    <source>
        <dbReference type="ARBA" id="ARBA00004556"/>
    </source>
</evidence>
<name>A0A1L8GTE9_XENLA</name>
<evidence type="ECO:0000256" key="19">
    <source>
        <dbReference type="ARBA" id="ARBA00057396"/>
    </source>
</evidence>
<evidence type="ECO:0000256" key="6">
    <source>
        <dbReference type="ARBA" id="ARBA00022443"/>
    </source>
</evidence>
<dbReference type="InterPro" id="IPR036028">
    <property type="entry name" value="SH3-like_dom_sf"/>
</dbReference>
<evidence type="ECO:0000256" key="18">
    <source>
        <dbReference type="ARBA" id="ARBA00023273"/>
    </source>
</evidence>
<dbReference type="PROSITE" id="PS50002">
    <property type="entry name" value="SH3"/>
    <property type="match status" value="1"/>
</dbReference>
<sequence length="424" mass="48356">MICDDNESAATHPVSFTIQVNQKQSQCTDITLNTGYEILLQRLLDGRKMCKDVEDLLKQRAQAEEKYGKELVQIAKKAGGQTEINKLWKSFKTLKKQIENIGNSHIQLAVTLREEIRSLEEFRERQKEIRKKYENSMEHLQKKKVSLYKKTMDSKKSYEQRCQEAKEAEQNHGRLVSLGNPKQIEKSQNKAKHCREDAEEADRLYKNNIDFLDKARIEWETEHINTCQAFQLQEIDRISILRNSLWVQCNHFSSQCVHDDELMEEVRQTLEQCDVNAEIDFFIQSKTTGTVPPEPVLYEGYCNGFAPESTIGSNTQGASTKMVKRISNLLYGCGGSTKNITGHPAVITTTAGKEEIVYASLPTAPAEELEDYSVLYDYSAQNSDELDITTGDVVKVIEEADDGWWTVERNGHIGLVPGSYLEKL</sequence>
<keyword evidence="12" id="KW-0391">Immunity</keyword>
<dbReference type="STRING" id="8355.A0A1L8GTE9"/>
<evidence type="ECO:0000256" key="11">
    <source>
        <dbReference type="ARBA" id="ARBA00022588"/>
    </source>
</evidence>
<dbReference type="InterPro" id="IPR001452">
    <property type="entry name" value="SH3_domain"/>
</dbReference>
<evidence type="ECO:0000256" key="5">
    <source>
        <dbReference type="ARBA" id="ARBA00004626"/>
    </source>
</evidence>
<keyword evidence="18" id="KW-0966">Cell projection</keyword>
<dbReference type="GO" id="GO:0030027">
    <property type="term" value="C:lamellipodium"/>
    <property type="evidence" value="ECO:0007669"/>
    <property type="project" value="UniProtKB-SubCell"/>
</dbReference>
<evidence type="ECO:0000256" key="9">
    <source>
        <dbReference type="ARBA" id="ARBA00022553"/>
    </source>
</evidence>
<keyword evidence="8" id="KW-0963">Cytoplasm</keyword>
<dbReference type="InterPro" id="IPR027267">
    <property type="entry name" value="AH/BAR_dom_sf"/>
</dbReference>
<keyword evidence="16" id="KW-0395">Inflammatory response</keyword>
<dbReference type="InterPro" id="IPR031160">
    <property type="entry name" value="F_BAR_dom"/>
</dbReference>
<dbReference type="InterPro" id="IPR030777">
    <property type="entry name" value="PSTPIP1_SH3"/>
</dbReference>
<evidence type="ECO:0000259" key="25">
    <source>
        <dbReference type="PROSITE" id="PS50002"/>
    </source>
</evidence>
<dbReference type="PaxDb" id="8355-A0A1L8GTE9"/>
<evidence type="ECO:0000256" key="16">
    <source>
        <dbReference type="ARBA" id="ARBA00023198"/>
    </source>
</evidence>
<dbReference type="GO" id="GO:0005886">
    <property type="term" value="C:plasma membrane"/>
    <property type="evidence" value="ECO:0000318"/>
    <property type="project" value="GO_Central"/>
</dbReference>
<dbReference type="Pfam" id="PF00611">
    <property type="entry name" value="FCH"/>
    <property type="match status" value="1"/>
</dbReference>
<evidence type="ECO:0000256" key="13">
    <source>
        <dbReference type="ARBA" id="ARBA00022889"/>
    </source>
</evidence>
<dbReference type="Xenbase" id="XB-GENE-960790">
    <property type="gene designation" value="pstpip1.S"/>
</dbReference>
<feature type="domain" description="SH3" evidence="25">
    <location>
        <begin position="367"/>
        <end position="424"/>
    </location>
</feature>
<dbReference type="Proteomes" id="UP000186698">
    <property type="component" value="Chromosome 3S"/>
</dbReference>
<dbReference type="SMART" id="SM00326">
    <property type="entry name" value="SH3"/>
    <property type="match status" value="1"/>
</dbReference>
<organism evidence="27 29">
    <name type="scientific">Xenopus laevis</name>
    <name type="common">African clawed frog</name>
    <dbReference type="NCBI Taxonomy" id="8355"/>
    <lineage>
        <taxon>Eukaryota</taxon>
        <taxon>Metazoa</taxon>
        <taxon>Chordata</taxon>
        <taxon>Craniata</taxon>
        <taxon>Vertebrata</taxon>
        <taxon>Euteleostomi</taxon>
        <taxon>Amphibia</taxon>
        <taxon>Batrachia</taxon>
        <taxon>Anura</taxon>
        <taxon>Pipoidea</taxon>
        <taxon>Pipidae</taxon>
        <taxon>Xenopodinae</taxon>
        <taxon>Xenopus</taxon>
        <taxon>Xenopus</taxon>
    </lineage>
</organism>
<dbReference type="Gene3D" id="2.30.30.40">
    <property type="entry name" value="SH3 Domains"/>
    <property type="match status" value="1"/>
</dbReference>
<dbReference type="GO" id="GO:0032154">
    <property type="term" value="C:cleavage furrow"/>
    <property type="evidence" value="ECO:0007669"/>
    <property type="project" value="UniProtKB-SubCell"/>
</dbReference>
<dbReference type="GO" id="GO:0001931">
    <property type="term" value="C:uropod"/>
    <property type="evidence" value="ECO:0007669"/>
    <property type="project" value="UniProtKB-SubCell"/>
</dbReference>
<dbReference type="RefSeq" id="XP_018109829.1">
    <property type="nucleotide sequence ID" value="XM_018254340.2"/>
</dbReference>
<evidence type="ECO:0000256" key="3">
    <source>
        <dbReference type="ARBA" id="ARBA00004510"/>
    </source>
</evidence>
<dbReference type="CTD" id="447609"/>
<protein>
    <recommendedName>
        <fullName evidence="21">Proline-serine-threonine phosphatase-interacting protein 1</fullName>
    </recommendedName>
</protein>
<dbReference type="GO" id="GO:0045087">
    <property type="term" value="P:innate immune response"/>
    <property type="evidence" value="ECO:0007669"/>
    <property type="project" value="UniProtKB-KW"/>
</dbReference>
<keyword evidence="15" id="KW-0472">Membrane</keyword>
<reference evidence="29" key="2">
    <citation type="submission" date="2025-04" db="UniProtKB">
        <authorList>
            <consortium name="RefSeq"/>
        </authorList>
    </citation>
    <scope>IDENTIFICATION</scope>
    <source>
        <strain evidence="27 29">J_2021</strain>
        <tissue evidence="29">Erythrocytes</tissue>
    </source>
</reference>
<dbReference type="SUPFAM" id="SSF103657">
    <property type="entry name" value="BAR/IMD domain-like"/>
    <property type="match status" value="1"/>
</dbReference>
<dbReference type="GO" id="GO:0051015">
    <property type="term" value="F:actin filament binding"/>
    <property type="evidence" value="ECO:0007669"/>
    <property type="project" value="TreeGrafter"/>
</dbReference>
<evidence type="ECO:0000256" key="7">
    <source>
        <dbReference type="ARBA" id="ARBA00022475"/>
    </source>
</evidence>
<dbReference type="GO" id="GO:0007155">
    <property type="term" value="P:cell adhesion"/>
    <property type="evidence" value="ECO:0007669"/>
    <property type="project" value="UniProtKB-KW"/>
</dbReference>
<gene>
    <name evidence="28 29 30" type="primary">pstpip1.S</name>
    <name evidence="28 29" type="synonym">cd2bp1</name>
    <name evidence="28 29" type="synonym">cd2bp1l</name>
    <name evidence="28 29" type="synonym">cd2bp1s</name>
    <name evidence="28 29" type="synonym">h-pip</name>
    <name evidence="28 29" type="synonym">papas</name>
    <name evidence="28 29" type="synonym">pstpip</name>
    <name evidence="28 29" type="synonym">pstpip1</name>
</gene>
<keyword evidence="10" id="KW-0254">Endocytosis</keyword>